<feature type="transmembrane region" description="Helical" evidence="5">
    <location>
        <begin position="185"/>
        <end position="201"/>
    </location>
</feature>
<accession>A0A370KTF0</accession>
<keyword evidence="6" id="KW-0808">Transferase</keyword>
<evidence type="ECO:0000256" key="4">
    <source>
        <dbReference type="ARBA" id="ARBA00023136"/>
    </source>
</evidence>
<dbReference type="RefSeq" id="WP_114712751.1">
    <property type="nucleotide sequence ID" value="NZ_KZ857259.1"/>
</dbReference>
<proteinExistence type="predicted"/>
<dbReference type="GO" id="GO:0032259">
    <property type="term" value="P:methylation"/>
    <property type="evidence" value="ECO:0007669"/>
    <property type="project" value="UniProtKB-KW"/>
</dbReference>
<organism evidence="6 7">
    <name type="scientific">Rhizobium grahamii</name>
    <dbReference type="NCBI Taxonomy" id="1120045"/>
    <lineage>
        <taxon>Bacteria</taxon>
        <taxon>Pseudomonadati</taxon>
        <taxon>Pseudomonadota</taxon>
        <taxon>Alphaproteobacteria</taxon>
        <taxon>Hyphomicrobiales</taxon>
        <taxon>Rhizobiaceae</taxon>
        <taxon>Rhizobium/Agrobacterium group</taxon>
        <taxon>Rhizobium</taxon>
    </lineage>
</organism>
<keyword evidence="4 5" id="KW-0472">Membrane</keyword>
<name>A0A370KTF0_9HYPH</name>
<dbReference type="PANTHER" id="PTHR12714">
    <property type="entry name" value="PROTEIN-S ISOPRENYLCYSTEINE O-METHYLTRANSFERASE"/>
    <property type="match status" value="1"/>
</dbReference>
<feature type="transmembrane region" description="Helical" evidence="5">
    <location>
        <begin position="49"/>
        <end position="71"/>
    </location>
</feature>
<comment type="subcellular location">
    <subcellularLocation>
        <location evidence="1">Endomembrane system</location>
        <topology evidence="1">Multi-pass membrane protein</topology>
    </subcellularLocation>
</comment>
<dbReference type="Pfam" id="PF04191">
    <property type="entry name" value="PEMT"/>
    <property type="match status" value="1"/>
</dbReference>
<keyword evidence="3 5" id="KW-1133">Transmembrane helix</keyword>
<dbReference type="Proteomes" id="UP000254939">
    <property type="component" value="Unassembled WGS sequence"/>
</dbReference>
<protein>
    <submittedName>
        <fullName evidence="6">Phospholipid methyltransferase</fullName>
    </submittedName>
</protein>
<evidence type="ECO:0000256" key="1">
    <source>
        <dbReference type="ARBA" id="ARBA00004127"/>
    </source>
</evidence>
<evidence type="ECO:0000313" key="7">
    <source>
        <dbReference type="Proteomes" id="UP000254939"/>
    </source>
</evidence>
<dbReference type="AlphaFoldDB" id="A0A370KTF0"/>
<keyword evidence="2 5" id="KW-0812">Transmembrane</keyword>
<evidence type="ECO:0000256" key="5">
    <source>
        <dbReference type="SAM" id="Phobius"/>
    </source>
</evidence>
<comment type="caution">
    <text evidence="6">The sequence shown here is derived from an EMBL/GenBank/DDBJ whole genome shotgun (WGS) entry which is preliminary data.</text>
</comment>
<dbReference type="OrthoDB" id="9811969at2"/>
<sequence>MKILMLAFGTFFFKYRNQAFPLIIVALFIAAPPTTTVLGSAALEQSKDIIALLIVLAGLVLRATVIGYAYIKRGGLNKRVYANDLVTEGMFGVCRNPLYVGNMLIYAGLFLFHGNPVVVLVGSLLFGFIYQCIIYAEEEFLANKFGEAYSAYCRDVPRWGLKLSAFSASTEGMAFNMRRVIAKDYSTMSSTLIALLATEFYRVAADSISDQELSYAIVLVGVFVGVIALTGLVSSLKKMGVFDELTATR</sequence>
<evidence type="ECO:0000256" key="3">
    <source>
        <dbReference type="ARBA" id="ARBA00022989"/>
    </source>
</evidence>
<dbReference type="PANTHER" id="PTHR12714:SF9">
    <property type="entry name" value="PROTEIN-S-ISOPRENYLCYSTEINE O-METHYLTRANSFERASE"/>
    <property type="match status" value="1"/>
</dbReference>
<feature type="transmembrane region" description="Helical" evidence="5">
    <location>
        <begin position="213"/>
        <end position="233"/>
    </location>
</feature>
<dbReference type="InterPro" id="IPR007318">
    <property type="entry name" value="Phopholipid_MeTrfase"/>
</dbReference>
<gene>
    <name evidence="6" type="ORF">B5K06_09915</name>
</gene>
<evidence type="ECO:0000313" key="6">
    <source>
        <dbReference type="EMBL" id="RDJ13053.1"/>
    </source>
</evidence>
<dbReference type="EMBL" id="NAAC01000009">
    <property type="protein sequence ID" value="RDJ13053.1"/>
    <property type="molecule type" value="Genomic_DNA"/>
</dbReference>
<dbReference type="GO" id="GO:0008168">
    <property type="term" value="F:methyltransferase activity"/>
    <property type="evidence" value="ECO:0007669"/>
    <property type="project" value="UniProtKB-KW"/>
</dbReference>
<evidence type="ECO:0000256" key="2">
    <source>
        <dbReference type="ARBA" id="ARBA00022692"/>
    </source>
</evidence>
<dbReference type="GO" id="GO:0012505">
    <property type="term" value="C:endomembrane system"/>
    <property type="evidence" value="ECO:0007669"/>
    <property type="project" value="UniProtKB-SubCell"/>
</dbReference>
<reference evidence="6 7" key="1">
    <citation type="submission" date="2017-03" db="EMBL/GenBank/DDBJ databases">
        <title>Genome analysis of Rhizobial strains effectives or ineffectives for nitrogen fixation isolated from bean seeds.</title>
        <authorList>
            <person name="Peralta H."/>
            <person name="Aguilar-Vera A."/>
            <person name="Mora Y."/>
            <person name="Vargas-Lagunas C."/>
            <person name="Girard L."/>
            <person name="Mora J."/>
        </authorList>
    </citation>
    <scope>NUCLEOTIDE SEQUENCE [LARGE SCALE GENOMIC DNA]</scope>
    <source>
        <strain evidence="6 7">CCGM3</strain>
    </source>
</reference>
<keyword evidence="6" id="KW-0489">Methyltransferase</keyword>
<dbReference type="Gene3D" id="1.20.120.1630">
    <property type="match status" value="1"/>
</dbReference>